<dbReference type="Proteomes" id="UP000319908">
    <property type="component" value="Unassembled WGS sequence"/>
</dbReference>
<sequence length="69" mass="7834">MKQCITNNEKQRGGGKRSRNSEGIQNKFEDVPFTSLLDFQSALRTLKRAQLIFPFTRGSIEISEFVLVG</sequence>
<evidence type="ECO:0000313" key="2">
    <source>
        <dbReference type="EMBL" id="TWU18561.1"/>
    </source>
</evidence>
<organism evidence="2 3">
    <name type="scientific">Allorhodopirellula heiligendammensis</name>
    <dbReference type="NCBI Taxonomy" id="2714739"/>
    <lineage>
        <taxon>Bacteria</taxon>
        <taxon>Pseudomonadati</taxon>
        <taxon>Planctomycetota</taxon>
        <taxon>Planctomycetia</taxon>
        <taxon>Pirellulales</taxon>
        <taxon>Pirellulaceae</taxon>
        <taxon>Allorhodopirellula</taxon>
    </lineage>
</organism>
<reference evidence="2 3" key="1">
    <citation type="journal article" date="2020" name="Antonie Van Leeuwenhoek">
        <title>Rhodopirellula heiligendammensis sp. nov., Rhodopirellula pilleata sp. nov., and Rhodopirellula solitaria sp. nov. isolated from natural or artificial marine surfaces in Northern Germany and California, USA, and emended description of the genus Rhodopirellula.</title>
        <authorList>
            <person name="Kallscheuer N."/>
            <person name="Wiegand S."/>
            <person name="Jogler M."/>
            <person name="Boedeker C."/>
            <person name="Peeters S.H."/>
            <person name="Rast P."/>
            <person name="Heuer A."/>
            <person name="Jetten M.S.M."/>
            <person name="Rohde M."/>
            <person name="Jogler C."/>
        </authorList>
    </citation>
    <scope>NUCLEOTIDE SEQUENCE [LARGE SCALE GENOMIC DNA]</scope>
    <source>
        <strain evidence="2 3">Poly21</strain>
    </source>
</reference>
<proteinExistence type="predicted"/>
<dbReference type="AlphaFoldDB" id="A0A5C6C4U9"/>
<feature type="region of interest" description="Disordered" evidence="1">
    <location>
        <begin position="1"/>
        <end position="25"/>
    </location>
</feature>
<name>A0A5C6C4U9_9BACT</name>
<protein>
    <submittedName>
        <fullName evidence="2">Uncharacterized protein</fullName>
    </submittedName>
</protein>
<accession>A0A5C6C4U9</accession>
<evidence type="ECO:0000256" key="1">
    <source>
        <dbReference type="SAM" id="MobiDB-lite"/>
    </source>
</evidence>
<keyword evidence="3" id="KW-1185">Reference proteome</keyword>
<dbReference type="EMBL" id="SJPU01000001">
    <property type="protein sequence ID" value="TWU18561.1"/>
    <property type="molecule type" value="Genomic_DNA"/>
</dbReference>
<evidence type="ECO:0000313" key="3">
    <source>
        <dbReference type="Proteomes" id="UP000319908"/>
    </source>
</evidence>
<comment type="caution">
    <text evidence="2">The sequence shown here is derived from an EMBL/GenBank/DDBJ whole genome shotgun (WGS) entry which is preliminary data.</text>
</comment>
<gene>
    <name evidence="2" type="ORF">Poly21_07250</name>
</gene>